<dbReference type="InterPro" id="IPR023867">
    <property type="entry name" value="Sulphatase_maturase_rSAM"/>
</dbReference>
<keyword evidence="5" id="KW-0411">Iron-sulfur</keyword>
<comment type="cofactor">
    <cofactor evidence="1">
        <name>[4Fe-4S] cluster</name>
        <dbReference type="ChEBI" id="CHEBI:49883"/>
    </cofactor>
</comment>
<dbReference type="Proteomes" id="UP000323225">
    <property type="component" value="Unassembled WGS sequence"/>
</dbReference>
<evidence type="ECO:0000256" key="4">
    <source>
        <dbReference type="ARBA" id="ARBA00023004"/>
    </source>
</evidence>
<evidence type="ECO:0000256" key="1">
    <source>
        <dbReference type="ARBA" id="ARBA00001966"/>
    </source>
</evidence>
<dbReference type="PANTHER" id="PTHR43273:SF3">
    <property type="entry name" value="ANAEROBIC SULFATASE-MATURATING ENZYME HOMOLOG ASLB-RELATED"/>
    <property type="match status" value="1"/>
</dbReference>
<dbReference type="CDD" id="cd01335">
    <property type="entry name" value="Radical_SAM"/>
    <property type="match status" value="1"/>
</dbReference>
<dbReference type="AlphaFoldDB" id="A0A5B1C568"/>
<sequence>MKQPLLFINVTRQCNINCPRCYLTIEQRTRKECIPFEYIDKALSDPFFLGDDIEPIIAWEGGELTLVGQHVLRDYMQRVRDKFPKVRQTMVTNAYNTPNWLIDLCREYMDNHFEVTYSMGHKYTLDGSSEKYQERFLRSIQKARKAGMSVTVNVELNKETFEAGAGALVEIMRKSDAKIWEFDASVQFDKFLESPLYNHMMYPVLPLSINYDQFSSYLIELVDKYGHELQEMGIQSSILWHSQTQAKSQFFNVKNSDMMFTLNPDGTVVTDVLWCDMGAMILGNIKDQKISDFMDHPIRRKHSRWENKLRCKSCVNCEYYHSCQGGPSHVPVYDGVTNECAGAKKLYQFMEKYKGPYDSENQMFDPVK</sequence>
<organism evidence="7 8">
    <name type="scientific">Vibrio cholerae</name>
    <dbReference type="NCBI Taxonomy" id="666"/>
    <lineage>
        <taxon>Bacteria</taxon>
        <taxon>Pseudomonadati</taxon>
        <taxon>Pseudomonadota</taxon>
        <taxon>Gammaproteobacteria</taxon>
        <taxon>Vibrionales</taxon>
        <taxon>Vibrionaceae</taxon>
        <taxon>Vibrio</taxon>
    </lineage>
</organism>
<evidence type="ECO:0000313" key="8">
    <source>
        <dbReference type="Proteomes" id="UP000323225"/>
    </source>
</evidence>
<dbReference type="Gene3D" id="3.20.20.70">
    <property type="entry name" value="Aldolase class I"/>
    <property type="match status" value="1"/>
</dbReference>
<evidence type="ECO:0000313" key="7">
    <source>
        <dbReference type="EMBL" id="KAA1255272.1"/>
    </source>
</evidence>
<keyword evidence="4" id="KW-0408">Iron</keyword>
<dbReference type="InterPro" id="IPR013785">
    <property type="entry name" value="Aldolase_TIM"/>
</dbReference>
<evidence type="ECO:0000256" key="6">
    <source>
        <dbReference type="ARBA" id="ARBA00023601"/>
    </source>
</evidence>
<protein>
    <submittedName>
        <fullName evidence="7">Radical SAM protein</fullName>
    </submittedName>
</protein>
<accession>A0A5B1C568</accession>
<evidence type="ECO:0000256" key="3">
    <source>
        <dbReference type="ARBA" id="ARBA00022723"/>
    </source>
</evidence>
<dbReference type="GO" id="GO:0016491">
    <property type="term" value="F:oxidoreductase activity"/>
    <property type="evidence" value="ECO:0007669"/>
    <property type="project" value="InterPro"/>
</dbReference>
<dbReference type="PANTHER" id="PTHR43273">
    <property type="entry name" value="ANAEROBIC SULFATASE-MATURATING ENZYME HOMOLOG ASLB-RELATED"/>
    <property type="match status" value="1"/>
</dbReference>
<comment type="caution">
    <text evidence="7">The sequence shown here is derived from an EMBL/GenBank/DDBJ whole genome shotgun (WGS) entry which is preliminary data.</text>
</comment>
<dbReference type="GO" id="GO:0046872">
    <property type="term" value="F:metal ion binding"/>
    <property type="evidence" value="ECO:0007669"/>
    <property type="project" value="UniProtKB-KW"/>
</dbReference>
<dbReference type="GO" id="GO:0051536">
    <property type="term" value="F:iron-sulfur cluster binding"/>
    <property type="evidence" value="ECO:0007669"/>
    <property type="project" value="UniProtKB-KW"/>
</dbReference>
<dbReference type="InterPro" id="IPR058240">
    <property type="entry name" value="rSAM_sf"/>
</dbReference>
<proteinExistence type="inferred from homology"/>
<name>A0A5B1C568_VIBCL</name>
<gene>
    <name evidence="7" type="ORF">F0M16_08630</name>
</gene>
<dbReference type="SFLD" id="SFLDG01067">
    <property type="entry name" value="SPASM/twitch_domain_containing"/>
    <property type="match status" value="1"/>
</dbReference>
<keyword evidence="3" id="KW-0479">Metal-binding</keyword>
<dbReference type="SFLD" id="SFLDS00029">
    <property type="entry name" value="Radical_SAM"/>
    <property type="match status" value="1"/>
</dbReference>
<dbReference type="SUPFAM" id="SSF102114">
    <property type="entry name" value="Radical SAM enzymes"/>
    <property type="match status" value="1"/>
</dbReference>
<dbReference type="InterPro" id="IPR007197">
    <property type="entry name" value="rSAM"/>
</dbReference>
<keyword evidence="2" id="KW-0949">S-adenosyl-L-methionine</keyword>
<evidence type="ECO:0000256" key="5">
    <source>
        <dbReference type="ARBA" id="ARBA00023014"/>
    </source>
</evidence>
<evidence type="ECO:0000256" key="2">
    <source>
        <dbReference type="ARBA" id="ARBA00022691"/>
    </source>
</evidence>
<comment type="similarity">
    <text evidence="6">Belongs to the radical SAM superfamily. Anaerobic sulfatase-maturating enzyme family.</text>
</comment>
<dbReference type="EMBL" id="VUAA01000007">
    <property type="protein sequence ID" value="KAA1255272.1"/>
    <property type="molecule type" value="Genomic_DNA"/>
</dbReference>
<reference evidence="7 8" key="1">
    <citation type="submission" date="2019-09" db="EMBL/GenBank/DDBJ databases">
        <authorList>
            <person name="Kritzky A."/>
            <person name="Schelkanova E.Y."/>
            <person name="Alkhova Z.V."/>
            <person name="Smirnova N.I."/>
        </authorList>
    </citation>
    <scope>NUCLEOTIDE SEQUENCE [LARGE SCALE GENOMIC DNA]</scope>
    <source>
        <strain evidence="7 8">M1526</strain>
    </source>
</reference>